<evidence type="ECO:0000313" key="2">
    <source>
        <dbReference type="EMBL" id="TVM15369.1"/>
    </source>
</evidence>
<keyword evidence="3" id="KW-1185">Reference proteome</keyword>
<dbReference type="EMBL" id="QMIE01000017">
    <property type="protein sequence ID" value="TVM15369.1"/>
    <property type="molecule type" value="Genomic_DNA"/>
</dbReference>
<evidence type="ECO:0000313" key="3">
    <source>
        <dbReference type="Proteomes" id="UP000448292"/>
    </source>
</evidence>
<organism evidence="2 3">
    <name type="scientific">Oceanidesulfovibrio indonesiensis</name>
    <dbReference type="NCBI Taxonomy" id="54767"/>
    <lineage>
        <taxon>Bacteria</taxon>
        <taxon>Pseudomonadati</taxon>
        <taxon>Thermodesulfobacteriota</taxon>
        <taxon>Desulfovibrionia</taxon>
        <taxon>Desulfovibrionales</taxon>
        <taxon>Desulfovibrionaceae</taxon>
        <taxon>Oceanidesulfovibrio</taxon>
    </lineage>
</organism>
<reference evidence="2 3" key="1">
    <citation type="submission" date="2018-06" db="EMBL/GenBank/DDBJ databases">
        <title>Complete genome of Desulfovibrio indonesiensis P37SLT.</title>
        <authorList>
            <person name="Crispim J.S."/>
            <person name="Vidigal P.M.P."/>
            <person name="Silva L.C.F."/>
            <person name="Laguardia C.N."/>
            <person name="Araujo L.C."/>
            <person name="Dias R.S."/>
            <person name="Sousa M.P."/>
            <person name="Paula S.O."/>
            <person name="Silva C."/>
        </authorList>
    </citation>
    <scope>NUCLEOTIDE SEQUENCE [LARGE SCALE GENOMIC DNA]</scope>
    <source>
        <strain evidence="2 3">P37SLT</strain>
    </source>
</reference>
<evidence type="ECO:0000256" key="1">
    <source>
        <dbReference type="SAM" id="MobiDB-lite"/>
    </source>
</evidence>
<feature type="region of interest" description="Disordered" evidence="1">
    <location>
        <begin position="79"/>
        <end position="116"/>
    </location>
</feature>
<proteinExistence type="predicted"/>
<dbReference type="AlphaFoldDB" id="A0A7M3MB79"/>
<dbReference type="Proteomes" id="UP000448292">
    <property type="component" value="Unassembled WGS sequence"/>
</dbReference>
<name>A0A7M3MB79_9BACT</name>
<sequence length="116" mass="12484">MAIARALLTAGKFMARGTAEVIVSRSHAGRTALAVAALMGRATPLGRAFLLYEVGRAAYDWRREYKKARAMREDIRAREAGNADGDTPRVRKTGSAYETRATSPGKFEVVSPGNAA</sequence>
<gene>
    <name evidence="2" type="ORF">DPQ33_15515</name>
</gene>
<dbReference type="RefSeq" id="WP_144304139.1">
    <property type="nucleotide sequence ID" value="NZ_QMIE01000017.1"/>
</dbReference>
<protein>
    <submittedName>
        <fullName evidence="2">Uncharacterized protein</fullName>
    </submittedName>
</protein>
<dbReference type="OrthoDB" id="9872265at2"/>
<comment type="caution">
    <text evidence="2">The sequence shown here is derived from an EMBL/GenBank/DDBJ whole genome shotgun (WGS) entry which is preliminary data.</text>
</comment>
<accession>A0A7M3MB79</accession>
<feature type="compositionally biased region" description="Basic and acidic residues" evidence="1">
    <location>
        <begin position="79"/>
        <end position="89"/>
    </location>
</feature>